<accession>A0A9P8IB02</accession>
<keyword evidence="3" id="KW-1185">Reference proteome</keyword>
<comment type="caution">
    <text evidence="2">The sequence shown here is derived from an EMBL/GenBank/DDBJ whole genome shotgun (WGS) entry which is preliminary data.</text>
</comment>
<protein>
    <submittedName>
        <fullName evidence="2">Uncharacterized protein</fullName>
    </submittedName>
</protein>
<feature type="region of interest" description="Disordered" evidence="1">
    <location>
        <begin position="425"/>
        <end position="481"/>
    </location>
</feature>
<dbReference type="OrthoDB" id="425602at2759"/>
<evidence type="ECO:0000313" key="2">
    <source>
        <dbReference type="EMBL" id="KAH0547806.1"/>
    </source>
</evidence>
<dbReference type="Proteomes" id="UP000698800">
    <property type="component" value="Unassembled WGS sequence"/>
</dbReference>
<dbReference type="EMBL" id="JAGHQL010000001">
    <property type="protein sequence ID" value="KAH0547806.1"/>
    <property type="molecule type" value="Genomic_DNA"/>
</dbReference>
<evidence type="ECO:0000256" key="1">
    <source>
        <dbReference type="SAM" id="MobiDB-lite"/>
    </source>
</evidence>
<feature type="region of interest" description="Disordered" evidence="1">
    <location>
        <begin position="148"/>
        <end position="196"/>
    </location>
</feature>
<feature type="region of interest" description="Disordered" evidence="1">
    <location>
        <begin position="270"/>
        <end position="338"/>
    </location>
</feature>
<proteinExistence type="predicted"/>
<gene>
    <name evidence="2" type="ORF">FGG08_000063</name>
</gene>
<reference evidence="2" key="1">
    <citation type="submission" date="2021-03" db="EMBL/GenBank/DDBJ databases">
        <title>Comparative genomics and phylogenomic investigation of the class Geoglossomycetes provide insights into ecological specialization and systematics.</title>
        <authorList>
            <person name="Melie T."/>
            <person name="Pirro S."/>
            <person name="Miller A.N."/>
            <person name="Quandt A."/>
        </authorList>
    </citation>
    <scope>NUCLEOTIDE SEQUENCE</scope>
    <source>
        <strain evidence="2">GBOQ0MN5Z8</strain>
    </source>
</reference>
<name>A0A9P8IB02_9PEZI</name>
<evidence type="ECO:0000313" key="3">
    <source>
        <dbReference type="Proteomes" id="UP000698800"/>
    </source>
</evidence>
<feature type="compositionally biased region" description="Basic and acidic residues" evidence="1">
    <location>
        <begin position="272"/>
        <end position="285"/>
    </location>
</feature>
<dbReference type="AlphaFoldDB" id="A0A9P8IB02"/>
<sequence>MATCAPVSSPRQPFASLDSPRLRNLANIKNRQNDRFLRSVTALPTTLSTPVKRRFSPVSTFEADSENIDPSLLDTPSKRVKNVDGSYNSPSTKCNITPAKKSLFVLTDTPASNDLKKTVKLLPSQSPARLANTPVSRRNKLGSGLSQKRDAFGLHKPGLSNTVLSTPAGRSPKNKILGNIGKRRTSSPFTRIDPPSSLQNAAPLSIDAALSGTIPNYKPKARSTPLQEIHIPTLGERATPAAWQFEIHEDTLEETLTNIMEFSTGVLDISDDESRRREKDDRGKENIPPMLDSETPAEPANAPATPSTSFGPASKPQRSREARQRQSSPYYRAPLGDLRPADFHGEGLDATSFVIVTSSPAEKSISPREFHVPSFATPGRPRVNPFASIKDERKEFMEKREEQGNWPSSAPTFSGFGKKDEEIVIWESGSGDEADAEEEKNSGSASDEEVFQMDAVTDVTHGPTNPLKRKCEADAEDSPVF</sequence>
<organism evidence="2 3">
    <name type="scientific">Glutinoglossum americanum</name>
    <dbReference type="NCBI Taxonomy" id="1670608"/>
    <lineage>
        <taxon>Eukaryota</taxon>
        <taxon>Fungi</taxon>
        <taxon>Dikarya</taxon>
        <taxon>Ascomycota</taxon>
        <taxon>Pezizomycotina</taxon>
        <taxon>Geoglossomycetes</taxon>
        <taxon>Geoglossales</taxon>
        <taxon>Geoglossaceae</taxon>
        <taxon>Glutinoglossum</taxon>
    </lineage>
</organism>
<feature type="compositionally biased region" description="Low complexity" evidence="1">
    <location>
        <begin position="293"/>
        <end position="309"/>
    </location>
</feature>